<gene>
    <name evidence="1" type="ORF">SAMN04489713_119120</name>
</gene>
<keyword evidence="2" id="KW-1185">Reference proteome</keyword>
<dbReference type="GeneID" id="99652708"/>
<evidence type="ECO:0000313" key="1">
    <source>
        <dbReference type="EMBL" id="SFP92437.1"/>
    </source>
</evidence>
<dbReference type="InParanoid" id="A0A1I5UBU2"/>
<reference evidence="1 2" key="1">
    <citation type="submission" date="2016-10" db="EMBL/GenBank/DDBJ databases">
        <authorList>
            <person name="de Groot N.N."/>
        </authorList>
    </citation>
    <scope>NUCLEOTIDE SEQUENCE [LARGE SCALE GENOMIC DNA]</scope>
    <source>
        <strain evidence="1 2">DSM 43067</strain>
    </source>
</reference>
<evidence type="ECO:0000313" key="2">
    <source>
        <dbReference type="Proteomes" id="UP000183413"/>
    </source>
</evidence>
<dbReference type="eggNOG" id="ENOG5033B5H">
    <property type="taxonomic scope" value="Bacteria"/>
</dbReference>
<evidence type="ECO:0008006" key="3">
    <source>
        <dbReference type="Google" id="ProtNLM"/>
    </source>
</evidence>
<proteinExistence type="predicted"/>
<dbReference type="InterPro" id="IPR027417">
    <property type="entry name" value="P-loop_NTPase"/>
</dbReference>
<name>A0A1I5UBU2_9ACTN</name>
<dbReference type="AlphaFoldDB" id="A0A1I5UBU2"/>
<dbReference type="SUPFAM" id="SSF52540">
    <property type="entry name" value="P-loop containing nucleoside triphosphate hydrolases"/>
    <property type="match status" value="1"/>
</dbReference>
<protein>
    <recommendedName>
        <fullName evidence="3">Sulfotransferase family protein</fullName>
    </recommendedName>
</protein>
<accession>A0A1I5UBU2</accession>
<organism evidence="1 2">
    <name type="scientific">Actinomadura madurae</name>
    <dbReference type="NCBI Taxonomy" id="1993"/>
    <lineage>
        <taxon>Bacteria</taxon>
        <taxon>Bacillati</taxon>
        <taxon>Actinomycetota</taxon>
        <taxon>Actinomycetes</taxon>
        <taxon>Streptosporangiales</taxon>
        <taxon>Thermomonosporaceae</taxon>
        <taxon>Actinomadura</taxon>
    </lineage>
</organism>
<dbReference type="STRING" id="1993.SAMN04489713_119120"/>
<dbReference type="RefSeq" id="WP_075024094.1">
    <property type="nucleotide sequence ID" value="NZ_CP083237.1"/>
</dbReference>
<dbReference type="Proteomes" id="UP000183413">
    <property type="component" value="Unassembled WGS sequence"/>
</dbReference>
<sequence length="369" mass="40307">MASKIVLHIGLQKSGTTFLQHVLQAGGEALAEAGVLYPVPPDWERGKRTVANHEWPSYGLLGTEFPWVSRERAAEEAGSWKALLDEVNAWPGTVLLSAEALSVVRRPAVDRLMDALGAGDVEVVVTARSLGRSLPSLWQQHVRNGRSAGFAGYLRTLAEQRRAGWERVEEEPALHLWRAFSLSRLVRRWSEAGAARVSVVTTPGRPPELLWRRFAEAAGLPGLDGVPALTGRQAHTGLTAPETVVLSAMNAAIRERSWSGQNADWVRQVVTERFQARGDRGGRAVIPPEWRRRVAGWSEEDLRGLPGTSARIVGDAGDLRYDPGREDGSAPTAEEVGAAGAEAAVALAEAALDESFVRRNVRRVRRRLR</sequence>
<dbReference type="Gene3D" id="3.40.50.300">
    <property type="entry name" value="P-loop containing nucleotide triphosphate hydrolases"/>
    <property type="match status" value="1"/>
</dbReference>
<dbReference type="EMBL" id="FOVH01000019">
    <property type="protein sequence ID" value="SFP92437.1"/>
    <property type="molecule type" value="Genomic_DNA"/>
</dbReference>